<feature type="transmembrane region" description="Helical" evidence="7">
    <location>
        <begin position="344"/>
        <end position="363"/>
    </location>
</feature>
<feature type="transmembrane region" description="Helical" evidence="7">
    <location>
        <begin position="319"/>
        <end position="338"/>
    </location>
</feature>
<feature type="transmembrane region" description="Helical" evidence="7">
    <location>
        <begin position="199"/>
        <end position="222"/>
    </location>
</feature>
<feature type="domain" description="Major facilitator superfamily (MFS) profile" evidence="8">
    <location>
        <begin position="27"/>
        <end position="435"/>
    </location>
</feature>
<feature type="transmembrane region" description="Helical" evidence="7">
    <location>
        <begin position="100"/>
        <end position="121"/>
    </location>
</feature>
<evidence type="ECO:0000256" key="7">
    <source>
        <dbReference type="SAM" id="Phobius"/>
    </source>
</evidence>
<protein>
    <submittedName>
        <fullName evidence="9">Major facilitator superfamily protein</fullName>
    </submittedName>
</protein>
<dbReference type="EMBL" id="CP006569">
    <property type="protein sequence ID" value="AHF77029.1"/>
    <property type="molecule type" value="Genomic_DNA"/>
</dbReference>
<evidence type="ECO:0000313" key="10">
    <source>
        <dbReference type="Proteomes" id="UP000019028"/>
    </source>
</evidence>
<dbReference type="PROSITE" id="PS50850">
    <property type="entry name" value="MFS"/>
    <property type="match status" value="1"/>
</dbReference>
<reference evidence="9 10" key="1">
    <citation type="journal article" date="2014" name="Genome Biol. Evol.">
        <title>Genome degeneration and adaptation in a nascent stage of symbiosis.</title>
        <authorList>
            <person name="Oakeson K.F."/>
            <person name="Gil R."/>
            <person name="Clayton A.L."/>
            <person name="Dunn D.M."/>
            <person name="von Niederhausern A.C."/>
            <person name="Hamil C."/>
            <person name="Aoyagi A."/>
            <person name="Duval B."/>
            <person name="Baca A."/>
            <person name="Silva F.J."/>
            <person name="Vallier A."/>
            <person name="Jackson D.G."/>
            <person name="Latorre A."/>
            <person name="Weiss R.B."/>
            <person name="Heddi A."/>
            <person name="Moya A."/>
            <person name="Dale C."/>
        </authorList>
    </citation>
    <scope>NUCLEOTIDE SEQUENCE [LARGE SCALE GENOMIC DNA]</scope>
    <source>
        <strain evidence="9 10">HS1</strain>
    </source>
</reference>
<feature type="transmembrane region" description="Helical" evidence="7">
    <location>
        <begin position="165"/>
        <end position="187"/>
    </location>
</feature>
<evidence type="ECO:0000256" key="2">
    <source>
        <dbReference type="ARBA" id="ARBA00022448"/>
    </source>
</evidence>
<sequence>MQIEANMENIVASTGEDGLFSRQMKRVLYASVIGSVIEWYDFVIYGTAAALVFNHLFFPAVDPAIGVILSLGTYAVGYFSRPLGGVLFGHFGDKLGRKAMLTLTLVIMGLGTFLIGCLPTYQQIGIWAPLMLIVLRFVQGLGIGGEWGGSVALAVEHAPTGSRGFIGSLIQLGYPLGVLLSTGAFAWVSLLPQESFMTWGWRVPFLISIVLVVVGVLIRFYVQESPLFQLAQQAEKPPSIPFMSVLKHHRKTFFTAIGLKLSEIAWVVTITVFGVSYVTQHLDLPKSVILNGLLWAAALELLTLPLAGYLSDRYGRRPLFFTGCAFTLLAAFPLFMLLETRDPTLIAFTVAIAISLGQGIMFGPEAAWMCELFPTHLRYTGASMGMQIGGALGGGVVPVAAASLLVWADGSTWAVSVMLMVIALVTMWATYHAKETAMCDLSQENKDVHRDH</sequence>
<evidence type="ECO:0000256" key="4">
    <source>
        <dbReference type="ARBA" id="ARBA00022692"/>
    </source>
</evidence>
<dbReference type="FunFam" id="1.20.1250.20:FF:000001">
    <property type="entry name" value="Dicarboxylate MFS transporter"/>
    <property type="match status" value="1"/>
</dbReference>
<dbReference type="PATRIC" id="fig|1239307.3.peg.2182"/>
<dbReference type="PANTHER" id="PTHR43045:SF1">
    <property type="entry name" value="SHIKIMATE TRANSPORTER"/>
    <property type="match status" value="1"/>
</dbReference>
<gene>
    <name evidence="9" type="ORF">Sant_1979</name>
</gene>
<evidence type="ECO:0000313" key="9">
    <source>
        <dbReference type="EMBL" id="AHF77029.1"/>
    </source>
</evidence>
<accession>W0HTE5</accession>
<dbReference type="PROSITE" id="PS00216">
    <property type="entry name" value="SUGAR_TRANSPORT_1"/>
    <property type="match status" value="1"/>
</dbReference>
<comment type="subcellular location">
    <subcellularLocation>
        <location evidence="1">Cell membrane</location>
        <topology evidence="1">Multi-pass membrane protein</topology>
    </subcellularLocation>
</comment>
<keyword evidence="6 7" id="KW-0472">Membrane</keyword>
<dbReference type="InterPro" id="IPR020846">
    <property type="entry name" value="MFS_dom"/>
</dbReference>
<feature type="transmembrane region" description="Helical" evidence="7">
    <location>
        <begin position="57"/>
        <end position="79"/>
    </location>
</feature>
<feature type="transmembrane region" description="Helical" evidence="7">
    <location>
        <begin position="127"/>
        <end position="153"/>
    </location>
</feature>
<dbReference type="AlphaFoldDB" id="W0HTE5"/>
<name>W0HTE5_9GAMM</name>
<proteinExistence type="predicted"/>
<feature type="transmembrane region" description="Helical" evidence="7">
    <location>
        <begin position="413"/>
        <end position="431"/>
    </location>
</feature>
<keyword evidence="4 7" id="KW-0812">Transmembrane</keyword>
<dbReference type="InterPro" id="IPR005829">
    <property type="entry name" value="Sugar_transporter_CS"/>
</dbReference>
<feature type="transmembrane region" description="Helical" evidence="7">
    <location>
        <begin position="253"/>
        <end position="276"/>
    </location>
</feature>
<evidence type="ECO:0000256" key="5">
    <source>
        <dbReference type="ARBA" id="ARBA00022989"/>
    </source>
</evidence>
<dbReference type="GO" id="GO:0022857">
    <property type="term" value="F:transmembrane transporter activity"/>
    <property type="evidence" value="ECO:0007669"/>
    <property type="project" value="InterPro"/>
</dbReference>
<evidence type="ECO:0000256" key="3">
    <source>
        <dbReference type="ARBA" id="ARBA00022475"/>
    </source>
</evidence>
<evidence type="ECO:0000259" key="8">
    <source>
        <dbReference type="PROSITE" id="PS50850"/>
    </source>
</evidence>
<dbReference type="GO" id="GO:0005886">
    <property type="term" value="C:plasma membrane"/>
    <property type="evidence" value="ECO:0007669"/>
    <property type="project" value="UniProtKB-SubCell"/>
</dbReference>
<dbReference type="InterPro" id="IPR036259">
    <property type="entry name" value="MFS_trans_sf"/>
</dbReference>
<evidence type="ECO:0000256" key="6">
    <source>
        <dbReference type="ARBA" id="ARBA00023136"/>
    </source>
</evidence>
<dbReference type="KEGG" id="sod:Sant_1979"/>
<feature type="transmembrane region" description="Helical" evidence="7">
    <location>
        <begin position="384"/>
        <end position="407"/>
    </location>
</feature>
<dbReference type="PANTHER" id="PTHR43045">
    <property type="entry name" value="SHIKIMATE TRANSPORTER"/>
    <property type="match status" value="1"/>
</dbReference>
<keyword evidence="5 7" id="KW-1133">Transmembrane helix</keyword>
<dbReference type="Pfam" id="PF07690">
    <property type="entry name" value="MFS_1"/>
    <property type="match status" value="1"/>
</dbReference>
<dbReference type="CDD" id="cd17369">
    <property type="entry name" value="MFS_ShiA_like"/>
    <property type="match status" value="1"/>
</dbReference>
<dbReference type="PROSITE" id="PS00217">
    <property type="entry name" value="SUGAR_TRANSPORT_2"/>
    <property type="match status" value="1"/>
</dbReference>
<dbReference type="SUPFAM" id="SSF103473">
    <property type="entry name" value="MFS general substrate transporter"/>
    <property type="match status" value="1"/>
</dbReference>
<dbReference type="InterPro" id="IPR011701">
    <property type="entry name" value="MFS"/>
</dbReference>
<dbReference type="Proteomes" id="UP000019028">
    <property type="component" value="Chromosome"/>
</dbReference>
<evidence type="ECO:0000256" key="1">
    <source>
        <dbReference type="ARBA" id="ARBA00004651"/>
    </source>
</evidence>
<keyword evidence="10" id="KW-1185">Reference proteome</keyword>
<dbReference type="HOGENOM" id="CLU_001265_39_5_6"/>
<organism evidence="9 10">
    <name type="scientific">Sodalis praecaptivus</name>
    <dbReference type="NCBI Taxonomy" id="1239307"/>
    <lineage>
        <taxon>Bacteria</taxon>
        <taxon>Pseudomonadati</taxon>
        <taxon>Pseudomonadota</taxon>
        <taxon>Gammaproteobacteria</taxon>
        <taxon>Enterobacterales</taxon>
        <taxon>Bruguierivoracaceae</taxon>
        <taxon>Sodalis</taxon>
    </lineage>
</organism>
<feature type="transmembrane region" description="Helical" evidence="7">
    <location>
        <begin position="288"/>
        <end position="307"/>
    </location>
</feature>
<keyword evidence="2" id="KW-0813">Transport</keyword>
<dbReference type="Gene3D" id="1.20.1250.20">
    <property type="entry name" value="MFS general substrate transporter like domains"/>
    <property type="match status" value="2"/>
</dbReference>
<keyword evidence="3" id="KW-1003">Cell membrane</keyword>